<name>A0ACA9PVB6_9GLOM</name>
<gene>
    <name evidence="1" type="ORF">RPERSI_LOCUS11641</name>
</gene>
<keyword evidence="2" id="KW-1185">Reference proteome</keyword>
<organism evidence="1 2">
    <name type="scientific">Racocetra persica</name>
    <dbReference type="NCBI Taxonomy" id="160502"/>
    <lineage>
        <taxon>Eukaryota</taxon>
        <taxon>Fungi</taxon>
        <taxon>Fungi incertae sedis</taxon>
        <taxon>Mucoromycota</taxon>
        <taxon>Glomeromycotina</taxon>
        <taxon>Glomeromycetes</taxon>
        <taxon>Diversisporales</taxon>
        <taxon>Gigasporaceae</taxon>
        <taxon>Racocetra</taxon>
    </lineage>
</organism>
<dbReference type="EMBL" id="CAJVQC010024138">
    <property type="protein sequence ID" value="CAG8725269.1"/>
    <property type="molecule type" value="Genomic_DNA"/>
</dbReference>
<proteinExistence type="predicted"/>
<evidence type="ECO:0000313" key="2">
    <source>
        <dbReference type="Proteomes" id="UP000789920"/>
    </source>
</evidence>
<protein>
    <submittedName>
        <fullName evidence="1">30125_t:CDS:1</fullName>
    </submittedName>
</protein>
<accession>A0ACA9PVB6</accession>
<reference evidence="1" key="1">
    <citation type="submission" date="2021-06" db="EMBL/GenBank/DDBJ databases">
        <authorList>
            <person name="Kallberg Y."/>
            <person name="Tangrot J."/>
            <person name="Rosling A."/>
        </authorList>
    </citation>
    <scope>NUCLEOTIDE SEQUENCE</scope>
    <source>
        <strain evidence="1">MA461A</strain>
    </source>
</reference>
<evidence type="ECO:0000313" key="1">
    <source>
        <dbReference type="EMBL" id="CAG8725269.1"/>
    </source>
</evidence>
<comment type="caution">
    <text evidence="1">The sequence shown here is derived from an EMBL/GenBank/DDBJ whole genome shotgun (WGS) entry which is preliminary data.</text>
</comment>
<sequence length="90" mass="9777">GQTLDFVLDKKLRGIFLELTTICKVVICCRVLPLQKVLVVKLVKYHLKAILLVIGDGANDVSMIQAAHIGVGISGLEGMQAVHSANVYYL</sequence>
<feature type="non-terminal residue" evidence="1">
    <location>
        <position position="1"/>
    </location>
</feature>
<dbReference type="Proteomes" id="UP000789920">
    <property type="component" value="Unassembled WGS sequence"/>
</dbReference>